<dbReference type="Proteomes" id="UP000233551">
    <property type="component" value="Unassembled WGS sequence"/>
</dbReference>
<keyword evidence="3" id="KW-1185">Reference proteome</keyword>
<accession>A0A2I0L592</accession>
<gene>
    <name evidence="2" type="ORF">CRG98_003773</name>
</gene>
<comment type="caution">
    <text evidence="2">The sequence shown here is derived from an EMBL/GenBank/DDBJ whole genome shotgun (WGS) entry which is preliminary data.</text>
</comment>
<evidence type="ECO:0000313" key="3">
    <source>
        <dbReference type="Proteomes" id="UP000233551"/>
    </source>
</evidence>
<evidence type="ECO:0008006" key="4">
    <source>
        <dbReference type="Google" id="ProtNLM"/>
    </source>
</evidence>
<protein>
    <recommendedName>
        <fullName evidence="4">Retrotransposon gag domain-containing protein</fullName>
    </recommendedName>
</protein>
<organism evidence="2 3">
    <name type="scientific">Punica granatum</name>
    <name type="common">Pomegranate</name>
    <dbReference type="NCBI Taxonomy" id="22663"/>
    <lineage>
        <taxon>Eukaryota</taxon>
        <taxon>Viridiplantae</taxon>
        <taxon>Streptophyta</taxon>
        <taxon>Embryophyta</taxon>
        <taxon>Tracheophyta</taxon>
        <taxon>Spermatophyta</taxon>
        <taxon>Magnoliopsida</taxon>
        <taxon>eudicotyledons</taxon>
        <taxon>Gunneridae</taxon>
        <taxon>Pentapetalae</taxon>
        <taxon>rosids</taxon>
        <taxon>malvids</taxon>
        <taxon>Myrtales</taxon>
        <taxon>Lythraceae</taxon>
        <taxon>Punica</taxon>
    </lineage>
</organism>
<sequence>MAEEQQPAIHEQDTPPMPTHSQTPLTQAILLPIPAEISTTHSGVPITHPPPPMAQTALNLVDSARFTVLEGMVNQLVTNMATNMTELMAMLRDQNQASSSFTLPSKHRPNLDPNPVVPPIYVTDSEDVSFSAMTYVPAVHPISDPLSLPPAPTTILLPPAAFLSTYSTMHALPPLAMPVHPPIYTVPSPTVPPDSLTRSVLDWFMTLKAGDIHTWTDLYQKFLDQYRFCVETPPTLLDLSMMEMRESQTFEAYATEWRGKAAKHISLITKRQQVQMFQSTLRGAYYLHLLAHTSSFLDLIEVGKKLDVGVKLGRIEGPSRKKDREALKRFLKHMHSSIQRNRLISRPCQMLFSRNLHNSTLPLRFSKVEPQLRDLLRRLNGLLLHKLNRVALLNPVNTSSIHLCQLLLLTYSGNSL</sequence>
<reference evidence="2 3" key="1">
    <citation type="submission" date="2017-11" db="EMBL/GenBank/DDBJ databases">
        <title>De-novo sequencing of pomegranate (Punica granatum L.) genome.</title>
        <authorList>
            <person name="Akparov Z."/>
            <person name="Amiraslanov A."/>
            <person name="Hajiyeva S."/>
            <person name="Abbasov M."/>
            <person name="Kaur K."/>
            <person name="Hamwieh A."/>
            <person name="Solovyev V."/>
            <person name="Salamov A."/>
            <person name="Braich B."/>
            <person name="Kosarev P."/>
            <person name="Mahmoud A."/>
            <person name="Hajiyev E."/>
            <person name="Babayeva S."/>
            <person name="Izzatullayeva V."/>
            <person name="Mammadov A."/>
            <person name="Mammadov A."/>
            <person name="Sharifova S."/>
            <person name="Ojaghi J."/>
            <person name="Eynullazada K."/>
            <person name="Bayramov B."/>
            <person name="Abdulazimova A."/>
            <person name="Shahmuradov I."/>
        </authorList>
    </citation>
    <scope>NUCLEOTIDE SEQUENCE [LARGE SCALE GENOMIC DNA]</scope>
    <source>
        <strain evidence="3">cv. AG2017</strain>
        <tissue evidence="2">Leaf</tissue>
    </source>
</reference>
<proteinExistence type="predicted"/>
<dbReference type="EMBL" id="PGOL01000148">
    <property type="protein sequence ID" value="PKI75858.1"/>
    <property type="molecule type" value="Genomic_DNA"/>
</dbReference>
<dbReference type="AlphaFoldDB" id="A0A2I0L592"/>
<evidence type="ECO:0000313" key="2">
    <source>
        <dbReference type="EMBL" id="PKI75858.1"/>
    </source>
</evidence>
<evidence type="ECO:0000256" key="1">
    <source>
        <dbReference type="SAM" id="MobiDB-lite"/>
    </source>
</evidence>
<feature type="region of interest" description="Disordered" evidence="1">
    <location>
        <begin position="1"/>
        <end position="22"/>
    </location>
</feature>
<name>A0A2I0L592_PUNGR</name>